<dbReference type="Proteomes" id="UP001150603">
    <property type="component" value="Unassembled WGS sequence"/>
</dbReference>
<evidence type="ECO:0000313" key="1">
    <source>
        <dbReference type="EMBL" id="KAJ1947158.1"/>
    </source>
</evidence>
<sequence>METQPLLGVREQGGGYSTALSREFGIDPDSSESEESEREYEAVDIGTYEDTFSFRKLLRFAGPGFAIDLHCGAVAGYKLIWLLFLTHALGLYVQTLSARIGTVTGKSLAQHCRMRLGKRVRIPLWLVCELAIIGSDIQEAIGTAIALYLLFGIQVWVGILLAAALSYVILGIQRFGVRKVEALFVAMIAVMCGCFGFEVFLAKPDIGQIAKGFLIPGIPRNATVQAVGIVGAVIMPHNLFLHSALVGTRRIKRARSVRSKSIREANFYNTIESAIALLFSFIINATILVVFANIYNSRRRALDGDDNEHLPGLIDAADLLGRAFGPIGPLLWAIGLLSSGQSSTATGTMAGQYLMEGMMDLRISPWLRMLVTRSVSLVPTMLVGTLATSYLDQFDEWLNVLQSLALPFALIPTLKLAQSKSVMGTEFATLTWWRRFGWVAAAAIIALNVYLLLPIVGDMAVHGVGAAAAAYGLFALYLSFVAVLVFCDC</sequence>
<accession>A0ACC1JCT6</accession>
<proteinExistence type="predicted"/>
<comment type="caution">
    <text evidence="1">The sequence shown here is derived from an EMBL/GenBank/DDBJ whole genome shotgun (WGS) entry which is preliminary data.</text>
</comment>
<protein>
    <submittedName>
        <fullName evidence="1">Uncharacterized protein</fullName>
    </submittedName>
</protein>
<name>A0ACC1JCT6_9FUNG</name>
<keyword evidence="2" id="KW-1185">Reference proteome</keyword>
<evidence type="ECO:0000313" key="2">
    <source>
        <dbReference type="Proteomes" id="UP001150603"/>
    </source>
</evidence>
<gene>
    <name evidence="1" type="ORF">FBU59_001906</name>
</gene>
<dbReference type="EMBL" id="JANBPW010000955">
    <property type="protein sequence ID" value="KAJ1947158.1"/>
    <property type="molecule type" value="Genomic_DNA"/>
</dbReference>
<organism evidence="1 2">
    <name type="scientific">Linderina macrospora</name>
    <dbReference type="NCBI Taxonomy" id="4868"/>
    <lineage>
        <taxon>Eukaryota</taxon>
        <taxon>Fungi</taxon>
        <taxon>Fungi incertae sedis</taxon>
        <taxon>Zoopagomycota</taxon>
        <taxon>Kickxellomycotina</taxon>
        <taxon>Kickxellomycetes</taxon>
        <taxon>Kickxellales</taxon>
        <taxon>Kickxellaceae</taxon>
        <taxon>Linderina</taxon>
    </lineage>
</organism>
<reference evidence="1" key="1">
    <citation type="submission" date="2022-07" db="EMBL/GenBank/DDBJ databases">
        <title>Phylogenomic reconstructions and comparative analyses of Kickxellomycotina fungi.</title>
        <authorList>
            <person name="Reynolds N.K."/>
            <person name="Stajich J.E."/>
            <person name="Barry K."/>
            <person name="Grigoriev I.V."/>
            <person name="Crous P."/>
            <person name="Smith M.E."/>
        </authorList>
    </citation>
    <scope>NUCLEOTIDE SEQUENCE</scope>
    <source>
        <strain evidence="1">NRRL 5244</strain>
    </source>
</reference>